<comment type="caution">
    <text evidence="1">The sequence shown here is derived from an EMBL/GenBank/DDBJ whole genome shotgun (WGS) entry which is preliminary data.</text>
</comment>
<dbReference type="InterPro" id="IPR036768">
    <property type="entry name" value="PolIII_chi_sf"/>
</dbReference>
<name>A0AA41X2Y8_9ALTE</name>
<organism evidence="1 2">
    <name type="scientific">Opacimonas viscosa</name>
    <dbReference type="NCBI Taxonomy" id="2961944"/>
    <lineage>
        <taxon>Bacteria</taxon>
        <taxon>Pseudomonadati</taxon>
        <taxon>Pseudomonadota</taxon>
        <taxon>Gammaproteobacteria</taxon>
        <taxon>Alteromonadales</taxon>
        <taxon>Alteromonadaceae</taxon>
        <taxon>Opacimonas</taxon>
    </lineage>
</organism>
<dbReference type="GO" id="GO:0003887">
    <property type="term" value="F:DNA-directed DNA polymerase activity"/>
    <property type="evidence" value="ECO:0007669"/>
    <property type="project" value="InterPro"/>
</dbReference>
<evidence type="ECO:0000313" key="2">
    <source>
        <dbReference type="Proteomes" id="UP001165413"/>
    </source>
</evidence>
<dbReference type="PANTHER" id="PTHR38767:SF1">
    <property type="entry name" value="DNA POLYMERASE III SUBUNIT CHI"/>
    <property type="match status" value="1"/>
</dbReference>
<dbReference type="AlphaFoldDB" id="A0AA41X2Y8"/>
<keyword evidence="2" id="KW-1185">Reference proteome</keyword>
<dbReference type="Gene3D" id="3.40.50.10110">
    <property type="entry name" value="DNA polymerase III subunit chi"/>
    <property type="match status" value="1"/>
</dbReference>
<dbReference type="RefSeq" id="WP_254101672.1">
    <property type="nucleotide sequence ID" value="NZ_JANATA010000020.1"/>
</dbReference>
<dbReference type="Proteomes" id="UP001165413">
    <property type="component" value="Unassembled WGS sequence"/>
</dbReference>
<reference evidence="1" key="1">
    <citation type="submission" date="2022-07" db="EMBL/GenBank/DDBJ databases">
        <title>Characterization of the Novel Bacterium Alteromonas immobilis LMIT006 and Alteromonas gregis LMIT007.</title>
        <authorList>
            <person name="Lin X."/>
        </authorList>
    </citation>
    <scope>NUCLEOTIDE SEQUENCE</scope>
    <source>
        <strain evidence="1">LMIT007</strain>
    </source>
</reference>
<dbReference type="GO" id="GO:0003677">
    <property type="term" value="F:DNA binding"/>
    <property type="evidence" value="ECO:0007669"/>
    <property type="project" value="InterPro"/>
</dbReference>
<dbReference type="GO" id="GO:0006260">
    <property type="term" value="P:DNA replication"/>
    <property type="evidence" value="ECO:0007669"/>
    <property type="project" value="InterPro"/>
</dbReference>
<accession>A0AA41X2Y8</accession>
<dbReference type="PANTHER" id="PTHR38767">
    <property type="entry name" value="DNA POLYMERASE III SUBUNIT CHI"/>
    <property type="match status" value="1"/>
</dbReference>
<dbReference type="Pfam" id="PF04364">
    <property type="entry name" value="DNA_pol3_chi"/>
    <property type="match status" value="1"/>
</dbReference>
<sequence>MTQVIFYQLDNAATPAAIPAELAFACDVVAKCYRTNQKLTVLCADKASAEAFDELLWQLPADSFIAHNLAGEGPVGGAPVEITWGNESALRATVVNVAMQDIPNPNRYKMIFDFVPTDETAKQMARERYKTFKIAGCSMQFQKAAEFN</sequence>
<proteinExistence type="predicted"/>
<dbReference type="EMBL" id="JANATA010000020">
    <property type="protein sequence ID" value="MCP3429391.1"/>
    <property type="molecule type" value="Genomic_DNA"/>
</dbReference>
<dbReference type="SUPFAM" id="SSF102400">
    <property type="entry name" value="DNA polymerase III chi subunit"/>
    <property type="match status" value="1"/>
</dbReference>
<evidence type="ECO:0000313" key="1">
    <source>
        <dbReference type="EMBL" id="MCP3429391.1"/>
    </source>
</evidence>
<gene>
    <name evidence="1" type="ORF">NLF92_10580</name>
</gene>
<dbReference type="InterPro" id="IPR007459">
    <property type="entry name" value="DNA_pol3_chi"/>
</dbReference>
<dbReference type="GO" id="GO:0032298">
    <property type="term" value="P:positive regulation of DNA-templated DNA replication initiation"/>
    <property type="evidence" value="ECO:0007669"/>
    <property type="project" value="TreeGrafter"/>
</dbReference>
<protein>
    <submittedName>
        <fullName evidence="1">DNA polymerase III subunit chi</fullName>
    </submittedName>
</protein>